<dbReference type="Pfam" id="PF04116">
    <property type="entry name" value="FA_hydroxylase"/>
    <property type="match status" value="1"/>
</dbReference>
<accession>A0A9Q9AII5</accession>
<dbReference type="OrthoDB" id="408954at2759"/>
<evidence type="ECO:0000256" key="3">
    <source>
        <dbReference type="ARBA" id="ARBA00022989"/>
    </source>
</evidence>
<evidence type="ECO:0000256" key="4">
    <source>
        <dbReference type="ARBA" id="ARBA00023136"/>
    </source>
</evidence>
<dbReference type="PANTHER" id="PTHR11863">
    <property type="entry name" value="STEROL DESATURASE"/>
    <property type="match status" value="1"/>
</dbReference>
<reference evidence="7" key="1">
    <citation type="submission" date="2022-06" db="EMBL/GenBank/DDBJ databases">
        <title>Complete genome sequences of two strains of the flax pathogen Septoria linicola.</title>
        <authorList>
            <person name="Lapalu N."/>
            <person name="Simon A."/>
            <person name="Demenou B."/>
            <person name="Paumier D."/>
            <person name="Guillot M.-P."/>
            <person name="Gout L."/>
            <person name="Valade R."/>
        </authorList>
    </citation>
    <scope>NUCLEOTIDE SEQUENCE</scope>
    <source>
        <strain evidence="7">SE15195</strain>
    </source>
</reference>
<keyword evidence="4 5" id="KW-0472">Membrane</keyword>
<dbReference type="Proteomes" id="UP001056384">
    <property type="component" value="Chromosome 1"/>
</dbReference>
<dbReference type="EMBL" id="CP099418">
    <property type="protein sequence ID" value="USW47065.1"/>
    <property type="molecule type" value="Genomic_DNA"/>
</dbReference>
<organism evidence="7 8">
    <name type="scientific">Septoria linicola</name>
    <dbReference type="NCBI Taxonomy" id="215465"/>
    <lineage>
        <taxon>Eukaryota</taxon>
        <taxon>Fungi</taxon>
        <taxon>Dikarya</taxon>
        <taxon>Ascomycota</taxon>
        <taxon>Pezizomycotina</taxon>
        <taxon>Dothideomycetes</taxon>
        <taxon>Dothideomycetidae</taxon>
        <taxon>Mycosphaerellales</taxon>
        <taxon>Mycosphaerellaceae</taxon>
        <taxon>Septoria</taxon>
    </lineage>
</organism>
<evidence type="ECO:0000259" key="6">
    <source>
        <dbReference type="Pfam" id="PF04116"/>
    </source>
</evidence>
<feature type="transmembrane region" description="Helical" evidence="5">
    <location>
        <begin position="263"/>
        <end position="288"/>
    </location>
</feature>
<protein>
    <submittedName>
        <fullName evidence="7">Fatty acid hydroxylase</fullName>
    </submittedName>
</protein>
<evidence type="ECO:0000313" key="8">
    <source>
        <dbReference type="Proteomes" id="UP001056384"/>
    </source>
</evidence>
<feature type="transmembrane region" description="Helical" evidence="5">
    <location>
        <begin position="237"/>
        <end position="257"/>
    </location>
</feature>
<name>A0A9Q9AII5_9PEZI</name>
<proteinExistence type="predicted"/>
<dbReference type="InterPro" id="IPR050307">
    <property type="entry name" value="Sterol_Desaturase_Related"/>
</dbReference>
<evidence type="ECO:0000313" key="7">
    <source>
        <dbReference type="EMBL" id="USW47065.1"/>
    </source>
</evidence>
<dbReference type="AlphaFoldDB" id="A0A9Q9AII5"/>
<evidence type="ECO:0000256" key="5">
    <source>
        <dbReference type="SAM" id="Phobius"/>
    </source>
</evidence>
<feature type="transmembrane region" description="Helical" evidence="5">
    <location>
        <begin position="135"/>
        <end position="156"/>
    </location>
</feature>
<dbReference type="GO" id="GO:0016491">
    <property type="term" value="F:oxidoreductase activity"/>
    <property type="evidence" value="ECO:0007669"/>
    <property type="project" value="InterPro"/>
</dbReference>
<feature type="transmembrane region" description="Helical" evidence="5">
    <location>
        <begin position="43"/>
        <end position="70"/>
    </location>
</feature>
<dbReference type="GO" id="GO:0008610">
    <property type="term" value="P:lipid biosynthetic process"/>
    <property type="evidence" value="ECO:0007669"/>
    <property type="project" value="InterPro"/>
</dbReference>
<gene>
    <name evidence="7" type="ORF">Slin15195_G003840</name>
</gene>
<feature type="transmembrane region" description="Helical" evidence="5">
    <location>
        <begin position="90"/>
        <end position="114"/>
    </location>
</feature>
<feature type="transmembrane region" description="Helical" evidence="5">
    <location>
        <begin position="176"/>
        <end position="196"/>
    </location>
</feature>
<keyword evidence="2 5" id="KW-0812">Transmembrane</keyword>
<evidence type="ECO:0000256" key="2">
    <source>
        <dbReference type="ARBA" id="ARBA00022692"/>
    </source>
</evidence>
<dbReference type="GO" id="GO:0005506">
    <property type="term" value="F:iron ion binding"/>
    <property type="evidence" value="ECO:0007669"/>
    <property type="project" value="InterPro"/>
</dbReference>
<dbReference type="GO" id="GO:0016020">
    <property type="term" value="C:membrane"/>
    <property type="evidence" value="ECO:0007669"/>
    <property type="project" value="UniProtKB-SubCell"/>
</dbReference>
<keyword evidence="8" id="KW-1185">Reference proteome</keyword>
<evidence type="ECO:0000256" key="1">
    <source>
        <dbReference type="ARBA" id="ARBA00004370"/>
    </source>
</evidence>
<keyword evidence="3 5" id="KW-1133">Transmembrane helix</keyword>
<sequence>MQAVRDKVLYSSGYWQGRSASLPTGFWELYGATMSKVTSLLTLPLPLISFLAIPLYGGSSTTVSLAFFYLTWSSLVWSKGPLTIELYGTTIIRFLCYLAPAMFSVAFDSMLPNFSRKIKAAGKGHLPRRLGRDRILHIVAVSTANVLLGVLVQAILEVLFIKVLHLRSLLKVNTTVPLPWTIAIDILKGFVLRGVLHYAVHRYVLHEWPSILSKLHLQWQHSTDITFSMLAAYDHPATYLLGVFLPTYLPAVLFRWHVLTWHLFLVIVSLEEFFVYSGYTSLPSAIILGGMARRNEAHFASVGEGQGIGNYGRLGLLDLIFGTTCPDEDDVMDDIHDEAEKHDVPDRVADAVGSGISQLDKKQKSRRRK</sequence>
<feature type="domain" description="Fatty acid hydroxylase" evidence="6">
    <location>
        <begin position="188"/>
        <end position="323"/>
    </location>
</feature>
<comment type="subcellular location">
    <subcellularLocation>
        <location evidence="1">Membrane</location>
    </subcellularLocation>
</comment>
<dbReference type="InterPro" id="IPR006694">
    <property type="entry name" value="Fatty_acid_hydroxylase"/>
</dbReference>